<gene>
    <name evidence="1" type="ORF">BIV57_17945</name>
</gene>
<proteinExistence type="predicted"/>
<organism evidence="1 2">
    <name type="scientific">Mangrovactinospora gilvigrisea</name>
    <dbReference type="NCBI Taxonomy" id="1428644"/>
    <lineage>
        <taxon>Bacteria</taxon>
        <taxon>Bacillati</taxon>
        <taxon>Actinomycetota</taxon>
        <taxon>Actinomycetes</taxon>
        <taxon>Kitasatosporales</taxon>
        <taxon>Streptomycetaceae</taxon>
        <taxon>Mangrovactinospora</taxon>
    </lineage>
</organism>
<reference evidence="1 2" key="1">
    <citation type="submission" date="2016-10" db="EMBL/GenBank/DDBJ databases">
        <title>Genome sequence of Streptomyces gilvigriseus MUSC 26.</title>
        <authorList>
            <person name="Lee L.-H."/>
            <person name="Ser H.-L."/>
        </authorList>
    </citation>
    <scope>NUCLEOTIDE SEQUENCE [LARGE SCALE GENOMIC DNA]</scope>
    <source>
        <strain evidence="1 2">MUSC 26</strain>
    </source>
</reference>
<dbReference type="AlphaFoldDB" id="A0A1J7C3K2"/>
<evidence type="ECO:0000313" key="1">
    <source>
        <dbReference type="EMBL" id="OIV36120.1"/>
    </source>
</evidence>
<dbReference type="RefSeq" id="WP_071657916.1">
    <property type="nucleotide sequence ID" value="NZ_MLCF01000113.1"/>
</dbReference>
<accession>A0A1J7C3K2</accession>
<protein>
    <submittedName>
        <fullName evidence="1">Uncharacterized protein</fullName>
    </submittedName>
</protein>
<dbReference type="EMBL" id="MLCF01000113">
    <property type="protein sequence ID" value="OIV36120.1"/>
    <property type="molecule type" value="Genomic_DNA"/>
</dbReference>
<name>A0A1J7C3K2_9ACTN</name>
<evidence type="ECO:0000313" key="2">
    <source>
        <dbReference type="Proteomes" id="UP000243342"/>
    </source>
</evidence>
<sequence length="90" mass="9774">MIANLGSVARTTVEENPITVRPYMITENDLSAIGHARCHFGGAGCCSSEVPAWLVNGWASCDGHLANVVRDAAHFQKWHGVWKLEDARAV</sequence>
<dbReference type="Proteomes" id="UP000243342">
    <property type="component" value="Unassembled WGS sequence"/>
</dbReference>
<comment type="caution">
    <text evidence="1">The sequence shown here is derived from an EMBL/GenBank/DDBJ whole genome shotgun (WGS) entry which is preliminary data.</text>
</comment>
<keyword evidence="2" id="KW-1185">Reference proteome</keyword>